<proteinExistence type="predicted"/>
<gene>
    <name evidence="1" type="ORF">EAH82_16605</name>
</gene>
<comment type="caution">
    <text evidence="1">The sequence shown here is derived from an EMBL/GenBank/DDBJ whole genome shotgun (WGS) entry which is preliminary data.</text>
</comment>
<reference evidence="1 2" key="1">
    <citation type="journal article" date="2019" name="Environ. Microbiol.">
        <title>Species interactions and distinct microbial communities in high Arctic permafrost affected cryosols are associated with the CH4 and CO2 gas fluxes.</title>
        <authorList>
            <person name="Altshuler I."/>
            <person name="Hamel J."/>
            <person name="Turney S."/>
            <person name="Magnuson E."/>
            <person name="Levesque R."/>
            <person name="Greer C."/>
            <person name="Whyte L.G."/>
        </authorList>
    </citation>
    <scope>NUCLEOTIDE SEQUENCE [LARGE SCALE GENOMIC DNA]</scope>
    <source>
        <strain evidence="1 2">S06.C</strain>
    </source>
</reference>
<evidence type="ECO:0000313" key="1">
    <source>
        <dbReference type="EMBL" id="TPG26115.1"/>
    </source>
</evidence>
<dbReference type="RefSeq" id="WP_140843560.1">
    <property type="nucleotide sequence ID" value="NZ_RCZI01000004.1"/>
</dbReference>
<dbReference type="AlphaFoldDB" id="A0A502DL11"/>
<accession>A0A502DL11</accession>
<dbReference type="EMBL" id="RCZI01000004">
    <property type="protein sequence ID" value="TPG26115.1"/>
    <property type="molecule type" value="Genomic_DNA"/>
</dbReference>
<organism evidence="1 2">
    <name type="scientific">Variovorax guangxiensis</name>
    <dbReference type="NCBI Taxonomy" id="1775474"/>
    <lineage>
        <taxon>Bacteria</taxon>
        <taxon>Pseudomonadati</taxon>
        <taxon>Pseudomonadota</taxon>
        <taxon>Betaproteobacteria</taxon>
        <taxon>Burkholderiales</taxon>
        <taxon>Comamonadaceae</taxon>
        <taxon>Variovorax</taxon>
    </lineage>
</organism>
<name>A0A502DL11_9BURK</name>
<dbReference type="OrthoDB" id="8907458at2"/>
<evidence type="ECO:0000313" key="2">
    <source>
        <dbReference type="Proteomes" id="UP000319212"/>
    </source>
</evidence>
<protein>
    <submittedName>
        <fullName evidence="1">Uncharacterized protein</fullName>
    </submittedName>
</protein>
<sequence length="135" mass="14386">MSAAELREAVPDAERVARPSRLAGGLTGSWRGAPTPIAGLVFEPIFFFAGNVLQRVEWSSASGDVSDRGAAAFAELLTWGRARFGAETGSRDPGSTYASWSTADTDVYLQHVDAAGRAAVRLVYKVRRLKDASAL</sequence>
<dbReference type="Proteomes" id="UP000319212">
    <property type="component" value="Unassembled WGS sequence"/>
</dbReference>